<proteinExistence type="evidence at transcript level"/>
<dbReference type="PANTHER" id="PTHR48037:SF1">
    <property type="entry name" value="RRM DOMAIN-CONTAINING PROTEIN"/>
    <property type="match status" value="1"/>
</dbReference>
<organism evidence="2">
    <name type="scientific">Ixodes ricinus</name>
    <name type="common">Common tick</name>
    <name type="synonym">Acarus ricinus</name>
    <dbReference type="NCBI Taxonomy" id="34613"/>
    <lineage>
        <taxon>Eukaryota</taxon>
        <taxon>Metazoa</taxon>
        <taxon>Ecdysozoa</taxon>
        <taxon>Arthropoda</taxon>
        <taxon>Chelicerata</taxon>
        <taxon>Arachnida</taxon>
        <taxon>Acari</taxon>
        <taxon>Parasitiformes</taxon>
        <taxon>Ixodida</taxon>
        <taxon>Ixodoidea</taxon>
        <taxon>Ixodidae</taxon>
        <taxon>Ixodinae</taxon>
        <taxon>Ixodes</taxon>
    </lineage>
</organism>
<evidence type="ECO:0000256" key="1">
    <source>
        <dbReference type="SAM" id="MobiDB-lite"/>
    </source>
</evidence>
<feature type="compositionally biased region" description="Acidic residues" evidence="1">
    <location>
        <begin position="220"/>
        <end position="233"/>
    </location>
</feature>
<dbReference type="EMBL" id="GEFM01002019">
    <property type="protein sequence ID" value="JAP73777.1"/>
    <property type="molecule type" value="mRNA"/>
</dbReference>
<reference evidence="2" key="1">
    <citation type="submission" date="2016-02" db="EMBL/GenBank/DDBJ databases">
        <title>RNAseq analyses of the midgut from blood- or serum-fed Ixodes ricinus ticks.</title>
        <authorList>
            <person name="Perner J."/>
            <person name="Provaznik J."/>
            <person name="Schrenkova J."/>
            <person name="Urbanova V."/>
            <person name="Ribeiro J.M."/>
            <person name="Kopacek P."/>
        </authorList>
    </citation>
    <scope>NUCLEOTIDE SEQUENCE</scope>
    <source>
        <tissue evidence="2">Gut</tissue>
    </source>
</reference>
<feature type="compositionally biased region" description="Basic and acidic residues" evidence="1">
    <location>
        <begin position="267"/>
        <end position="294"/>
    </location>
</feature>
<protein>
    <submittedName>
        <fullName evidence="2">Putative nucleolar protein 8</fullName>
    </submittedName>
</protein>
<feature type="region of interest" description="Disordered" evidence="1">
    <location>
        <begin position="118"/>
        <end position="145"/>
    </location>
</feature>
<dbReference type="AlphaFoldDB" id="A0A131Y4M6"/>
<evidence type="ECO:0000313" key="2">
    <source>
        <dbReference type="EMBL" id="JAP73777.1"/>
    </source>
</evidence>
<name>A0A131Y4M6_IXORI</name>
<dbReference type="PANTHER" id="PTHR48037">
    <property type="entry name" value="ATPASE E1"/>
    <property type="match status" value="1"/>
</dbReference>
<accession>A0A131Y4M6</accession>
<sequence>MTPGAKKRLAANSTTDFAKAKASLFEDDDDDAHTPPSSGVGGLRRTPDALASRDGVWPDGGGGDPRGWSSGGVVSFWEASGRPSGEEKHQADNAKRLASLERRVAQARSQKELLRSALTSVDAAAQKSNRKTVFEDSDEEEGGRHRTMGLSAAARMLPPPKFSLFDEDSGEELADEAEQLERDFRLRPHFEGKKGQKVLALQSRIGTDERFRLNERFLESDEDGDDSHDEEVNSAEVGDERSRNLNILRDVLGGQLGEGPKTRPKPVFKDTSRLRFDPAKEASSKFEVKSDALPKPKKKKGAEQAPEAAPPPEVSGEQFYEVSGALKSALDVGRAQGTEEFSFSHMFERKLGNGVVDPFAENERMEGVEEEEYRDTVKSVDKSRLKVNPWEQTPFEHDSSEEEEDGVGTEGAAFAARAARQPLPESGDAVIKEVDDERFATEVDRPLFFFVPGDRRLLEGARFFRCRSDPGTIRENWQATKAKLLPIMMSKRKLARRAAERKFGKKKANWRLGKLKKK</sequence>
<feature type="compositionally biased region" description="Basic and acidic residues" evidence="1">
    <location>
        <begin position="84"/>
        <end position="94"/>
    </location>
</feature>
<feature type="region of interest" description="Disordered" evidence="1">
    <location>
        <begin position="216"/>
        <end position="318"/>
    </location>
</feature>
<feature type="region of interest" description="Disordered" evidence="1">
    <location>
        <begin position="22"/>
        <end position="94"/>
    </location>
</feature>